<name>A0A3E2GTC1_SCYLI</name>
<comment type="caution">
    <text evidence="1">The sequence shown here is derived from an EMBL/GenBank/DDBJ whole genome shotgun (WGS) entry which is preliminary data.</text>
</comment>
<dbReference type="EMBL" id="NCSJ02000450">
    <property type="protein sequence ID" value="RFU24421.1"/>
    <property type="molecule type" value="Genomic_DNA"/>
</dbReference>
<proteinExistence type="predicted"/>
<feature type="non-terminal residue" evidence="1">
    <location>
        <position position="1"/>
    </location>
</feature>
<dbReference type="AlphaFoldDB" id="A0A3E2GTC1"/>
<keyword evidence="2" id="KW-1185">Reference proteome</keyword>
<sequence>MDENTISEQIAMTIALSSCSPHTIKLAGIFPGLMEGEVSLCIFRGREIFDDICLQALRYKSPLAGNSLIEVPFKLVQSKSCLPPIVIDEADLSGTVKEQLSVMGLFCIAQYIVPPIESHYMLPEDLVQIFNNAINTFAWISRRYYEIILFRNLQDAANRLNSLSTDELTQIAGVLLDMLFIGTMEMCKTEDSFAASIGQSYLDKKIRIRRALFIYFSIILDKLPARSDFWKTERNYAKQGALDLSKHPLTVLEAFDWHYRHEVVRSRMFTDLLLKRVDGLESMQSIHEDERHVATSIPVQIRLNTFGELFWGPRKLQLNVEGIIMQLSDIYQPKIE</sequence>
<gene>
    <name evidence="1" type="ORF">B7463_g11923</name>
</gene>
<feature type="non-terminal residue" evidence="1">
    <location>
        <position position="336"/>
    </location>
</feature>
<accession>A0A3E2GTC1</accession>
<evidence type="ECO:0000313" key="1">
    <source>
        <dbReference type="EMBL" id="RFU24421.1"/>
    </source>
</evidence>
<reference evidence="1 2" key="1">
    <citation type="submission" date="2018-05" db="EMBL/GenBank/DDBJ databases">
        <title>Draft genome sequence of Scytalidium lignicola DSM 105466, a ubiquitous saprotrophic fungus.</title>
        <authorList>
            <person name="Buettner E."/>
            <person name="Gebauer A.M."/>
            <person name="Hofrichter M."/>
            <person name="Liers C."/>
            <person name="Kellner H."/>
        </authorList>
    </citation>
    <scope>NUCLEOTIDE SEQUENCE [LARGE SCALE GENOMIC DNA]</scope>
    <source>
        <strain evidence="1 2">DSM 105466</strain>
    </source>
</reference>
<protein>
    <submittedName>
        <fullName evidence="1">Uncharacterized protein</fullName>
    </submittedName>
</protein>
<dbReference type="OrthoDB" id="5087462at2759"/>
<evidence type="ECO:0000313" key="2">
    <source>
        <dbReference type="Proteomes" id="UP000258309"/>
    </source>
</evidence>
<dbReference type="Proteomes" id="UP000258309">
    <property type="component" value="Unassembled WGS sequence"/>
</dbReference>
<organism evidence="1 2">
    <name type="scientific">Scytalidium lignicola</name>
    <name type="common">Hyphomycete</name>
    <dbReference type="NCBI Taxonomy" id="5539"/>
    <lineage>
        <taxon>Eukaryota</taxon>
        <taxon>Fungi</taxon>
        <taxon>Dikarya</taxon>
        <taxon>Ascomycota</taxon>
        <taxon>Pezizomycotina</taxon>
        <taxon>Leotiomycetes</taxon>
        <taxon>Leotiomycetes incertae sedis</taxon>
        <taxon>Scytalidium</taxon>
    </lineage>
</organism>